<dbReference type="AlphaFoldDB" id="A0A813TB19"/>
<name>A0A813TB19_9BILA</name>
<protein>
    <submittedName>
        <fullName evidence="1">Uncharacterized protein</fullName>
    </submittedName>
</protein>
<accession>A0A813TB19</accession>
<reference evidence="1" key="1">
    <citation type="submission" date="2021-02" db="EMBL/GenBank/DDBJ databases">
        <authorList>
            <person name="Nowell W R."/>
        </authorList>
    </citation>
    <scope>NUCLEOTIDE SEQUENCE</scope>
</reference>
<evidence type="ECO:0000313" key="1">
    <source>
        <dbReference type="EMBL" id="CAF0806792.1"/>
    </source>
</evidence>
<dbReference type="OrthoDB" id="9982363at2759"/>
<dbReference type="Proteomes" id="UP000663889">
    <property type="component" value="Unassembled WGS sequence"/>
</dbReference>
<dbReference type="Proteomes" id="UP000663882">
    <property type="component" value="Unassembled WGS sequence"/>
</dbReference>
<proteinExistence type="predicted"/>
<sequence>MQSLCLPNTVKLTLSIQHASEVELLLQHNSLPSIKHLEVTNEDLHIVLPITLDYLGKFQELCSSKRLPALKNLHFSFCFPQQIEVAWRMSLFNWKDKWPFDNVDSYIDESYNYVKAKYTSITQNIFIIYNHSIDFLIRHRQTFHNHRLMTHVSKSMFTTRRRLTQWFTDQKSESNQISEILRVLASGRIKELHLIYFDEQTYISTIKSTFHSDCNFWLDHLRSIKFHIKSESIEKFQRVAIVKQVLDVSRNISHLLVEWNDFRHCSRSYSNLRHVHLVLARLYPQSKQHFHIDRLTQLTPQLCVLETSRAIIIFDDYLIEFTLNIIRRFDQLVHLVINKDGIYPIKHQIKTIFNDKLIAAGHDQVFDCNNIQIIFPRYNQLNIWL</sequence>
<dbReference type="EMBL" id="CAJNOU010000129">
    <property type="protein sequence ID" value="CAF0878100.1"/>
    <property type="molecule type" value="Genomic_DNA"/>
</dbReference>
<evidence type="ECO:0000313" key="3">
    <source>
        <dbReference type="Proteomes" id="UP000663882"/>
    </source>
</evidence>
<evidence type="ECO:0000313" key="2">
    <source>
        <dbReference type="EMBL" id="CAF0878100.1"/>
    </source>
</evidence>
<gene>
    <name evidence="1" type="ORF">RFH988_LOCUS4213</name>
    <name evidence="2" type="ORF">SEV965_LOCUS4477</name>
</gene>
<comment type="caution">
    <text evidence="1">The sequence shown here is derived from an EMBL/GenBank/DDBJ whole genome shotgun (WGS) entry which is preliminary data.</text>
</comment>
<dbReference type="EMBL" id="CAJNOO010000108">
    <property type="protein sequence ID" value="CAF0806792.1"/>
    <property type="molecule type" value="Genomic_DNA"/>
</dbReference>
<organism evidence="1 3">
    <name type="scientific">Rotaria sordida</name>
    <dbReference type="NCBI Taxonomy" id="392033"/>
    <lineage>
        <taxon>Eukaryota</taxon>
        <taxon>Metazoa</taxon>
        <taxon>Spiralia</taxon>
        <taxon>Gnathifera</taxon>
        <taxon>Rotifera</taxon>
        <taxon>Eurotatoria</taxon>
        <taxon>Bdelloidea</taxon>
        <taxon>Philodinida</taxon>
        <taxon>Philodinidae</taxon>
        <taxon>Rotaria</taxon>
    </lineage>
</organism>